<evidence type="ECO:0000259" key="5">
    <source>
        <dbReference type="SMART" id="SM00997"/>
    </source>
</evidence>
<sequence>MPGRIEWVQENCRLLREIAGEFRETRPFAGLTIGTAIHLEPKTVALLMTLREGGADLVATGNLNSTQPDTLAWLGEKGIRVIGEATQDPARHRQFLQQVLAAKPDMLLDNGGDLFELFLEQPYDSLLGGTEETTSGRMRLALRRAELNRPILVINDSPIKQFAENEHAVGQSVLESYMRVTNRITNGQRVTVFGYGACGMGVAYNFRNANAKVSVVDNEPLKRLRAHLDGFDTPDRETAIRSADVIITVTGGGRVLGSEDLALLKDNVTLANAGHFPTEIDVADIAAHGDIRDTVRFAEGITSYTLANGRRIRILTDGHMLNLAGPRPLGNSIESMDLGFALQSRCLEAVARGHATRADCVVPVPREIDERVANGYLNLHYPAGH</sequence>
<dbReference type="InterPro" id="IPR042172">
    <property type="entry name" value="Adenosylhomocyst_ase-like_sf"/>
</dbReference>
<dbReference type="AlphaFoldDB" id="A0ABD7QKD5"/>
<dbReference type="InterPro" id="IPR015878">
    <property type="entry name" value="Ado_hCys_hydrolase_NAD-bd"/>
</dbReference>
<dbReference type="SMART" id="SM00996">
    <property type="entry name" value="AdoHcyase"/>
    <property type="match status" value="1"/>
</dbReference>
<proteinExistence type="inferred from homology"/>
<dbReference type="PANTHER" id="PTHR23420:SF0">
    <property type="entry name" value="ADENOSYLHOMOCYSTEINASE"/>
    <property type="match status" value="1"/>
</dbReference>
<dbReference type="RefSeq" id="WP_132512095.1">
    <property type="nucleotide sequence ID" value="NZ_SLYQ01000003.1"/>
</dbReference>
<evidence type="ECO:0000256" key="2">
    <source>
        <dbReference type="ARBA" id="ARBA00007122"/>
    </source>
</evidence>
<name>A0ABD7QKD5_RAOOR</name>
<dbReference type="PANTHER" id="PTHR23420">
    <property type="entry name" value="ADENOSYLHOMOCYSTEINASE"/>
    <property type="match status" value="1"/>
</dbReference>
<feature type="domain" description="S-adenosyl-L-homocysteine hydrolase NAD binding" evidence="5">
    <location>
        <begin position="165"/>
        <end position="328"/>
    </location>
</feature>
<dbReference type="InterPro" id="IPR036291">
    <property type="entry name" value="NAD(P)-bd_dom_sf"/>
</dbReference>
<dbReference type="Pfam" id="PF05221">
    <property type="entry name" value="AdoHcyase"/>
    <property type="match status" value="1"/>
</dbReference>
<evidence type="ECO:0000256" key="4">
    <source>
        <dbReference type="ARBA" id="ARBA00023027"/>
    </source>
</evidence>
<dbReference type="SUPFAM" id="SSF52283">
    <property type="entry name" value="Formate/glycerate dehydrogenase catalytic domain-like"/>
    <property type="match status" value="1"/>
</dbReference>
<evidence type="ECO:0000313" key="7">
    <source>
        <dbReference type="Proteomes" id="UP000295263"/>
    </source>
</evidence>
<dbReference type="SUPFAM" id="SSF51735">
    <property type="entry name" value="NAD(P)-binding Rossmann-fold domains"/>
    <property type="match status" value="1"/>
</dbReference>
<reference evidence="6 7" key="1">
    <citation type="submission" date="2019-03" db="EMBL/GenBank/DDBJ databases">
        <title>Genomic analyses of the natural microbiome of Caenorhabditis elegans.</title>
        <authorList>
            <person name="Samuel B."/>
        </authorList>
    </citation>
    <scope>NUCLEOTIDE SEQUENCE [LARGE SCALE GENOMIC DNA]</scope>
    <source>
        <strain evidence="6 7">JUb54</strain>
    </source>
</reference>
<dbReference type="EMBL" id="SLYQ01000003">
    <property type="protein sequence ID" value="TCQ74082.1"/>
    <property type="molecule type" value="Genomic_DNA"/>
</dbReference>
<dbReference type="Proteomes" id="UP000295263">
    <property type="component" value="Unassembled WGS sequence"/>
</dbReference>
<organism evidence="6 7">
    <name type="scientific">Raoultella ornithinolytica</name>
    <name type="common">Klebsiella ornithinolytica</name>
    <dbReference type="NCBI Taxonomy" id="54291"/>
    <lineage>
        <taxon>Bacteria</taxon>
        <taxon>Pseudomonadati</taxon>
        <taxon>Pseudomonadota</taxon>
        <taxon>Gammaproteobacteria</taxon>
        <taxon>Enterobacterales</taxon>
        <taxon>Enterobacteriaceae</taxon>
        <taxon>Klebsiella/Raoultella group</taxon>
        <taxon>Raoultella</taxon>
    </lineage>
</organism>
<dbReference type="GO" id="GO:0006730">
    <property type="term" value="P:one-carbon metabolic process"/>
    <property type="evidence" value="ECO:0007669"/>
    <property type="project" value="UniProtKB-KW"/>
</dbReference>
<keyword evidence="4" id="KW-0520">NAD</keyword>
<dbReference type="NCBIfam" id="NF004005">
    <property type="entry name" value="PRK05476.2-3"/>
    <property type="match status" value="1"/>
</dbReference>
<evidence type="ECO:0000256" key="3">
    <source>
        <dbReference type="ARBA" id="ARBA00022563"/>
    </source>
</evidence>
<dbReference type="Pfam" id="PF00670">
    <property type="entry name" value="AdoHcyase_NAD"/>
    <property type="match status" value="1"/>
</dbReference>
<comment type="caution">
    <text evidence="6">The sequence shown here is derived from an EMBL/GenBank/DDBJ whole genome shotgun (WGS) entry which is preliminary data.</text>
</comment>
<evidence type="ECO:0000313" key="6">
    <source>
        <dbReference type="EMBL" id="TCQ74082.1"/>
    </source>
</evidence>
<evidence type="ECO:0000256" key="1">
    <source>
        <dbReference type="ARBA" id="ARBA00001911"/>
    </source>
</evidence>
<dbReference type="Gene3D" id="3.40.50.1480">
    <property type="entry name" value="Adenosylhomocysteinase-like"/>
    <property type="match status" value="1"/>
</dbReference>
<comment type="similarity">
    <text evidence="2">Belongs to the adenosylhomocysteinase family.</text>
</comment>
<dbReference type="Gene3D" id="3.40.50.720">
    <property type="entry name" value="NAD(P)-binding Rossmann-like Domain"/>
    <property type="match status" value="1"/>
</dbReference>
<accession>A0ABD7QKD5</accession>
<gene>
    <name evidence="6" type="ORF">EC841_103262</name>
</gene>
<dbReference type="InterPro" id="IPR000043">
    <property type="entry name" value="Adenosylhomocysteinase-like"/>
</dbReference>
<keyword evidence="3" id="KW-0554">One-carbon metabolism</keyword>
<comment type="cofactor">
    <cofactor evidence="1">
        <name>NAD(+)</name>
        <dbReference type="ChEBI" id="CHEBI:57540"/>
    </cofactor>
</comment>
<dbReference type="SMART" id="SM00997">
    <property type="entry name" value="AdoHcyase_NAD"/>
    <property type="match status" value="1"/>
</dbReference>
<protein>
    <submittedName>
        <fullName evidence="6">Adenosylhomocysteinase</fullName>
    </submittedName>
</protein>